<keyword evidence="8" id="KW-0539">Nucleus</keyword>
<evidence type="ECO:0000256" key="2">
    <source>
        <dbReference type="ARBA" id="ARBA00004496"/>
    </source>
</evidence>
<dbReference type="InterPro" id="IPR045132">
    <property type="entry name" value="UBE4"/>
</dbReference>
<dbReference type="PANTHER" id="PTHR13931">
    <property type="entry name" value="UBIQUITINATION FACTOR E4"/>
    <property type="match status" value="1"/>
</dbReference>
<comment type="pathway">
    <text evidence="3">Protein modification; protein ubiquitination.</text>
</comment>
<evidence type="ECO:0000313" key="10">
    <source>
        <dbReference type="EMBL" id="KAK7254740.1"/>
    </source>
</evidence>
<comment type="caution">
    <text evidence="10">The sequence shown here is derived from an EMBL/GenBank/DDBJ whole genome shotgun (WGS) entry which is preliminary data.</text>
</comment>
<name>A0ABR1GFR5_AURAN</name>
<reference evidence="10 11" key="1">
    <citation type="submission" date="2024-03" db="EMBL/GenBank/DDBJ databases">
        <title>Aureococcus anophagefferens CCMP1851 and Kratosvirus quantuckense: Draft genome of a second virus-susceptible host strain in the model system.</title>
        <authorList>
            <person name="Chase E."/>
            <person name="Truchon A.R."/>
            <person name="Schepens W."/>
            <person name="Wilhelm S.W."/>
        </authorList>
    </citation>
    <scope>NUCLEOTIDE SEQUENCE [LARGE SCALE GENOMIC DNA]</scope>
    <source>
        <strain evidence="10 11">CCMP1851</strain>
    </source>
</reference>
<evidence type="ECO:0000256" key="5">
    <source>
        <dbReference type="ARBA" id="ARBA00022490"/>
    </source>
</evidence>
<sequence>MAVTDAPKGGGSIFEARPADLGGATELSAANCSLGLGAQRRPRRRRGRLGVLSDCFMRLRDEGRNARSRGDAEGADAAAKAGEACASLAARLCGTKGVPLRPEFLAVALRGVAPAKLPAVAAPVVDGAVALLRAQGATEGESARACGALAAFLQSGGKKVAGDAVAQHSMFASPPLEAPGAIDAASNPFGGLGGGGGALGGLLQAMAAAAAANGGAAFEQGTALGMVMRLGGADPADATARSELAGLLRNRRGGAVEGSLAQLGGRARVARDAAGNLVDALVKNGPTSRDACTSWFAALLSRSKDANAMQLDPRKVPSAATRLNACGCLLRLCRPVIGKADREANVARNLDFLGRSALGRAAYPDDLTRVYASGEQPSADAMDTTAESDDDMYDDDDDDDAALKAALAMSKEPAADADFHFVTVVFFLAFRAMHLGLCAELRRHEDMADRLGHMAHRHGHDHPQILEQQAAHVIAEASLLEETTVDDALSFCGLACRWLLSLSDDDLRKCPEFFLEDVADLPSTLAKFRPLAVKRSPPLDDLLKLVARCLGARERVVRSPHCRDKLAQALYECYLPRDAQHDGRHRGASAASDANVGLLLAPPTGDLADLAPALLWLFGDAEHLGFYDVTAARLRVAALVKHLWASPAHRGSFHALTRDERAFVTFANGLLNETNRLVAATMEKLPAIRDHQVRTGVLNPGNDPQLLELRRDYENAGEQRRQELDERHQEAERYLTSDLRLCTETLGLVELLTGDSVVSDAFALDSLRPRLAGMLLSVMRAFTGRRSMDIKIEHPEKYGFDPKDILSRVGRIATHFAQTPNFAAALAESGYYQPDLLPKTAATLRRIRGLDDAPLANLDALAVAAASAKDAAALDDGIEEDAPDEFVDPLTCAMMTDPVALPSGQVVDNSTIQQHLLNELTDPFSRTPMEPKDVTPLPDLKAKIEAWLADARAKRKRSAMAT</sequence>
<dbReference type="EMBL" id="JBBJCI010000019">
    <property type="protein sequence ID" value="KAK7254740.1"/>
    <property type="molecule type" value="Genomic_DNA"/>
</dbReference>
<feature type="domain" description="U-box" evidence="9">
    <location>
        <begin position="881"/>
        <end position="954"/>
    </location>
</feature>
<dbReference type="Gene3D" id="3.30.40.10">
    <property type="entry name" value="Zinc/RING finger domain, C3HC4 (zinc finger)"/>
    <property type="match status" value="1"/>
</dbReference>
<evidence type="ECO:0000256" key="3">
    <source>
        <dbReference type="ARBA" id="ARBA00004906"/>
    </source>
</evidence>
<dbReference type="Pfam" id="PF10408">
    <property type="entry name" value="Ufd2P_core"/>
    <property type="match status" value="1"/>
</dbReference>
<protein>
    <recommendedName>
        <fullName evidence="9">U-box domain-containing protein</fullName>
    </recommendedName>
</protein>
<dbReference type="PANTHER" id="PTHR13931:SF2">
    <property type="entry name" value="UBIQUITIN CONJUGATION FACTOR E4 B"/>
    <property type="match status" value="1"/>
</dbReference>
<organism evidence="10 11">
    <name type="scientific">Aureococcus anophagefferens</name>
    <name type="common">Harmful bloom alga</name>
    <dbReference type="NCBI Taxonomy" id="44056"/>
    <lineage>
        <taxon>Eukaryota</taxon>
        <taxon>Sar</taxon>
        <taxon>Stramenopiles</taxon>
        <taxon>Ochrophyta</taxon>
        <taxon>Pelagophyceae</taxon>
        <taxon>Pelagomonadales</taxon>
        <taxon>Pelagomonadaceae</taxon>
        <taxon>Aureococcus</taxon>
    </lineage>
</organism>
<keyword evidence="5" id="KW-0963">Cytoplasm</keyword>
<evidence type="ECO:0000256" key="4">
    <source>
        <dbReference type="ARBA" id="ARBA00007434"/>
    </source>
</evidence>
<accession>A0ABR1GFR5</accession>
<evidence type="ECO:0000256" key="1">
    <source>
        <dbReference type="ARBA" id="ARBA00004123"/>
    </source>
</evidence>
<proteinExistence type="inferred from homology"/>
<dbReference type="InterPro" id="IPR019474">
    <property type="entry name" value="Ub_conjug_fac_E4_core"/>
</dbReference>
<dbReference type="Pfam" id="PF04564">
    <property type="entry name" value="U-box"/>
    <property type="match status" value="1"/>
</dbReference>
<evidence type="ECO:0000313" key="11">
    <source>
        <dbReference type="Proteomes" id="UP001363151"/>
    </source>
</evidence>
<dbReference type="SUPFAM" id="SSF57850">
    <property type="entry name" value="RING/U-box"/>
    <property type="match status" value="1"/>
</dbReference>
<dbReference type="InterPro" id="IPR003613">
    <property type="entry name" value="Ubox_domain"/>
</dbReference>
<dbReference type="SMART" id="SM00504">
    <property type="entry name" value="Ubox"/>
    <property type="match status" value="1"/>
</dbReference>
<evidence type="ECO:0000256" key="7">
    <source>
        <dbReference type="ARBA" id="ARBA00022786"/>
    </source>
</evidence>
<keyword evidence="7" id="KW-0833">Ubl conjugation pathway</keyword>
<comment type="similarity">
    <text evidence="4">Belongs to the ubiquitin conjugation factor E4 family.</text>
</comment>
<evidence type="ECO:0000256" key="6">
    <source>
        <dbReference type="ARBA" id="ARBA00022679"/>
    </source>
</evidence>
<comment type="subcellular location">
    <subcellularLocation>
        <location evidence="2">Cytoplasm</location>
    </subcellularLocation>
    <subcellularLocation>
        <location evidence="1">Nucleus</location>
    </subcellularLocation>
</comment>
<dbReference type="PROSITE" id="PS51698">
    <property type="entry name" value="U_BOX"/>
    <property type="match status" value="1"/>
</dbReference>
<keyword evidence="11" id="KW-1185">Reference proteome</keyword>
<dbReference type="Proteomes" id="UP001363151">
    <property type="component" value="Unassembled WGS sequence"/>
</dbReference>
<evidence type="ECO:0000259" key="9">
    <source>
        <dbReference type="PROSITE" id="PS51698"/>
    </source>
</evidence>
<evidence type="ECO:0000256" key="8">
    <source>
        <dbReference type="ARBA" id="ARBA00023242"/>
    </source>
</evidence>
<keyword evidence="6" id="KW-0808">Transferase</keyword>
<dbReference type="InterPro" id="IPR013083">
    <property type="entry name" value="Znf_RING/FYVE/PHD"/>
</dbReference>
<gene>
    <name evidence="10" type="ORF">SO694_00130068</name>
</gene>